<reference evidence="1 2" key="1">
    <citation type="submission" date="2017-08" db="EMBL/GenBank/DDBJ databases">
        <title>Infants hospitalized years apart are colonized by the same room-sourced microbial strains.</title>
        <authorList>
            <person name="Brooks B."/>
            <person name="Olm M.R."/>
            <person name="Firek B.A."/>
            <person name="Baker R."/>
            <person name="Thomas B.C."/>
            <person name="Morowitz M.J."/>
            <person name="Banfield J.F."/>
        </authorList>
    </citation>
    <scope>NUCLEOTIDE SEQUENCE [LARGE SCALE GENOMIC DNA]</scope>
    <source>
        <strain evidence="1">S2_003_000_R2_11</strain>
    </source>
</reference>
<proteinExistence type="predicted"/>
<accession>A0A2W5TFN1</accession>
<evidence type="ECO:0000313" key="2">
    <source>
        <dbReference type="Proteomes" id="UP000248975"/>
    </source>
</evidence>
<evidence type="ECO:0000313" key="1">
    <source>
        <dbReference type="EMBL" id="PZQ94447.1"/>
    </source>
</evidence>
<protein>
    <submittedName>
        <fullName evidence="1">Uncharacterized protein</fullName>
    </submittedName>
</protein>
<name>A0A2W5TFN1_CERSP</name>
<dbReference type="AlphaFoldDB" id="A0A2W5TFN1"/>
<sequence length="634" mass="72477">MVEFPQPGSTVWADRHIFHEALTLHIERHGDTPWHLHKAIVGPKDRIDRKTIAHWIAGTKVPRSVSSLEILGRIEKRYRLPVGYFAAKLPHTGRAANGHTKLGDMTAAERRRFAWHLPSDFDRRPLKERREILEWVGRVIVSGATDYRRYQAMAMKQRYALRFPDLSRVQISVPSELDEDGGGEDDLDDVEIELASATRNAPHALAEEVAHLIQFKTATLTEIGYRRNGVWNGRTALQKIDHLGLLFGSLAAPPDGPVAGLGVRPSKLSMAMLVFPKVWDWYVRWRERRRGFYTVWEVNMVQLGLALTRSETGWLRQRPDLASRLKPIAGLLSAEEIAAARANWEGACETFYQHGMMRAREIQRVAKVHRDPFEPIMAVLEADSPVGEYSRIADEILRLMPYQRRYPRPAAEAVRSFLMIRLGLHLGVRQRNLRELLFCPRGKPPMSERQLEMRRRGELRWSNKEKGWEVLIPAAAFKNATSSFFESRPFRYVLPDLGDLYRYIDAYVRVHRPVLLGEARDPGTFFVKTAKSTSQDAAYGQSSFYEAWRLTIQRYGIYNPYTERGAIRGLLPHGPHNVRDVLATHVLKETGSYEQAGYAIQDTADVVAQHYGRFLPENKVALAAKVINRVWEAA</sequence>
<comment type="caution">
    <text evidence="1">The sequence shown here is derived from an EMBL/GenBank/DDBJ whole genome shotgun (WGS) entry which is preliminary data.</text>
</comment>
<organism evidence="1 2">
    <name type="scientific">Cereibacter sphaeroides</name>
    <name type="common">Rhodobacter sphaeroides</name>
    <dbReference type="NCBI Taxonomy" id="1063"/>
    <lineage>
        <taxon>Bacteria</taxon>
        <taxon>Pseudomonadati</taxon>
        <taxon>Pseudomonadota</taxon>
        <taxon>Alphaproteobacteria</taxon>
        <taxon>Rhodobacterales</taxon>
        <taxon>Paracoccaceae</taxon>
        <taxon>Cereibacter</taxon>
    </lineage>
</organism>
<dbReference type="EMBL" id="QFQS01000023">
    <property type="protein sequence ID" value="PZQ94447.1"/>
    <property type="molecule type" value="Genomic_DNA"/>
</dbReference>
<dbReference type="Proteomes" id="UP000248975">
    <property type="component" value="Unassembled WGS sequence"/>
</dbReference>
<gene>
    <name evidence="1" type="ORF">DI533_22245</name>
</gene>